<evidence type="ECO:0000313" key="2">
    <source>
        <dbReference type="EMBL" id="ABS56578.1"/>
    </source>
</evidence>
<organism evidence="2 3">
    <name type="scientific">Methanoregula boonei (strain DSM 21154 / JCM 14090 / 6A8)</name>
    <dbReference type="NCBI Taxonomy" id="456442"/>
    <lineage>
        <taxon>Archaea</taxon>
        <taxon>Methanobacteriati</taxon>
        <taxon>Methanobacteriota</taxon>
        <taxon>Stenosarchaea group</taxon>
        <taxon>Methanomicrobia</taxon>
        <taxon>Methanomicrobiales</taxon>
        <taxon>Methanoregulaceae</taxon>
        <taxon>Methanoregula</taxon>
    </lineage>
</organism>
<dbReference type="Proteomes" id="UP000002408">
    <property type="component" value="Chromosome"/>
</dbReference>
<dbReference type="GeneID" id="5409773"/>
<proteinExistence type="predicted"/>
<dbReference type="KEGG" id="mbn:Mboo_2064"/>
<dbReference type="HOGENOM" id="CLU_1275308_0_0_2"/>
<name>A7IA17_METB6</name>
<sequence>MGAGKITKPGWQQVPVLLRSDIVAAAEGKHLDIGDECNRALAARLGMTYRAPVQVPALTAPRVIVAPDPAPASHPAPAVREPVINAEDPTVPGKVLREKKERKAPQPREPAPSKSPAPTPQETPPAKPAAKGKGRGRKGDAIQRFVSTRIVREAEEGPDAIMAKDELYERFERWCRDQDYAAIPERRVFSVALKNKYAFTERTVGGIPTWVGLRLK</sequence>
<dbReference type="STRING" id="456442.Mboo_2064"/>
<gene>
    <name evidence="2" type="ordered locus">Mboo_2064</name>
</gene>
<protein>
    <submittedName>
        <fullName evidence="2">Uncharacterized protein</fullName>
    </submittedName>
</protein>
<dbReference type="OrthoDB" id="387269at2157"/>
<dbReference type="EMBL" id="CP000780">
    <property type="protein sequence ID" value="ABS56578.1"/>
    <property type="molecule type" value="Genomic_DNA"/>
</dbReference>
<feature type="compositionally biased region" description="Pro residues" evidence="1">
    <location>
        <begin position="107"/>
        <end position="127"/>
    </location>
</feature>
<dbReference type="AlphaFoldDB" id="A7IA17"/>
<accession>A7IA17</accession>
<dbReference type="eggNOG" id="arCOG06914">
    <property type="taxonomic scope" value="Archaea"/>
</dbReference>
<feature type="compositionally biased region" description="Basic and acidic residues" evidence="1">
    <location>
        <begin position="95"/>
        <end position="106"/>
    </location>
</feature>
<feature type="region of interest" description="Disordered" evidence="1">
    <location>
        <begin position="69"/>
        <end position="142"/>
    </location>
</feature>
<reference evidence="3" key="1">
    <citation type="journal article" date="2015" name="Microbiology">
        <title>Genome of Methanoregula boonei 6A8 reveals adaptations to oligotrophic peatland environments.</title>
        <authorList>
            <person name="Braeuer S."/>
            <person name="Cadillo-Quiroz H."/>
            <person name="Kyrpides N."/>
            <person name="Woyke T."/>
            <person name="Goodwin L."/>
            <person name="Detter C."/>
            <person name="Podell S."/>
            <person name="Yavitt J.B."/>
            <person name="Zinder S.H."/>
        </authorList>
    </citation>
    <scope>NUCLEOTIDE SEQUENCE [LARGE SCALE GENOMIC DNA]</scope>
    <source>
        <strain evidence="3">DSM 21154 / JCM 14090 / 6A8</strain>
    </source>
</reference>
<dbReference type="RefSeq" id="WP_012107634.1">
    <property type="nucleotide sequence ID" value="NC_009712.1"/>
</dbReference>
<evidence type="ECO:0000313" key="3">
    <source>
        <dbReference type="Proteomes" id="UP000002408"/>
    </source>
</evidence>
<keyword evidence="3" id="KW-1185">Reference proteome</keyword>
<evidence type="ECO:0000256" key="1">
    <source>
        <dbReference type="SAM" id="MobiDB-lite"/>
    </source>
</evidence>